<dbReference type="InParanoid" id="A0A3B5R6I4"/>
<dbReference type="AlphaFoldDB" id="A0A3B5R6I4"/>
<feature type="compositionally biased region" description="Basic and acidic residues" evidence="2">
    <location>
        <begin position="188"/>
        <end position="203"/>
    </location>
</feature>
<sequence>MYKSYQPFHPVANHLQQKWQSRRYSNHLDKVQFAHPVVDTRRRRKSANSQCKMKRLQDRRLSAARRDNCLLASRMRDDRLLASRMANIKSTVNDRNEYYFKSMNTRKRKQDLMVISEENQAMYQRILSRKSVYCREHFLGDWMKTKILRQHLSRYPREQATQQRLERKEKMVTFDKQDQSSSKSTTGRTKEIPRDHLNAGKRKQDIVAIGGQNKAMYQRLTPQKSVFSRELWLGEWKKTEILRQHLSRYPREQATKQRLERKEKMVTFDKKDQSSSKSTTGRTKEIPRDHLIAGKRKQDLVVVGWQNQAMYRRRPTYKSEFSREQLLRDWKKKQLLRQHLSRYTREQATKQRLERKEKMVTFDKKDQSSSKSTTGRSKGISSDQ</sequence>
<keyword evidence="4" id="KW-1185">Reference proteome</keyword>
<dbReference type="InterPro" id="IPR038792">
    <property type="entry name" value="CFAP97D1/2"/>
</dbReference>
<feature type="compositionally biased region" description="Low complexity" evidence="2">
    <location>
        <begin position="369"/>
        <end position="384"/>
    </location>
</feature>
<reference evidence="4" key="1">
    <citation type="submission" date="2012-01" db="EMBL/GenBank/DDBJ databases">
        <authorList>
            <person name="Walter R."/>
            <person name="Schartl M."/>
            <person name="Warren W."/>
        </authorList>
    </citation>
    <scope>NUCLEOTIDE SEQUENCE [LARGE SCALE GENOMIC DNA]</scope>
    <source>
        <strain evidence="4">JP 163 A</strain>
    </source>
</reference>
<accession>A0A3B5R6I4</accession>
<organism evidence="3 4">
    <name type="scientific">Xiphophorus maculatus</name>
    <name type="common">Southern platyfish</name>
    <name type="synonym">Platypoecilus maculatus</name>
    <dbReference type="NCBI Taxonomy" id="8083"/>
    <lineage>
        <taxon>Eukaryota</taxon>
        <taxon>Metazoa</taxon>
        <taxon>Chordata</taxon>
        <taxon>Craniata</taxon>
        <taxon>Vertebrata</taxon>
        <taxon>Euteleostomi</taxon>
        <taxon>Actinopterygii</taxon>
        <taxon>Neopterygii</taxon>
        <taxon>Teleostei</taxon>
        <taxon>Neoteleostei</taxon>
        <taxon>Acanthomorphata</taxon>
        <taxon>Ovalentaria</taxon>
        <taxon>Atherinomorphae</taxon>
        <taxon>Cyprinodontiformes</taxon>
        <taxon>Poeciliidae</taxon>
        <taxon>Poeciliinae</taxon>
        <taxon>Xiphophorus</taxon>
    </lineage>
</organism>
<dbReference type="PANTHER" id="PTHR33768:SF6">
    <property type="entry name" value="SI:CH211-284K5.2"/>
    <property type="match status" value="1"/>
</dbReference>
<evidence type="ECO:0000313" key="4">
    <source>
        <dbReference type="Proteomes" id="UP000002852"/>
    </source>
</evidence>
<dbReference type="Proteomes" id="UP000002852">
    <property type="component" value="Unassembled WGS sequence"/>
</dbReference>
<evidence type="ECO:0000256" key="2">
    <source>
        <dbReference type="SAM" id="MobiDB-lite"/>
    </source>
</evidence>
<feature type="compositionally biased region" description="Basic and acidic residues" evidence="2">
    <location>
        <begin position="164"/>
        <end position="178"/>
    </location>
</feature>
<dbReference type="GeneTree" id="ENSGT01060000250775"/>
<feature type="region of interest" description="Disordered" evidence="2">
    <location>
        <begin position="266"/>
        <end position="286"/>
    </location>
</feature>
<evidence type="ECO:0000256" key="1">
    <source>
        <dbReference type="ARBA" id="ARBA00008315"/>
    </source>
</evidence>
<feature type="region of interest" description="Disordered" evidence="2">
    <location>
        <begin position="345"/>
        <end position="384"/>
    </location>
</feature>
<reference evidence="3" key="4">
    <citation type="submission" date="2025-09" db="UniProtKB">
        <authorList>
            <consortium name="Ensembl"/>
        </authorList>
    </citation>
    <scope>IDENTIFICATION</scope>
    <source>
        <strain evidence="3">JP 163 A</strain>
    </source>
</reference>
<protein>
    <submittedName>
        <fullName evidence="3">Uncharacterized LOC111605839</fullName>
    </submittedName>
</protein>
<reference evidence="3" key="3">
    <citation type="submission" date="2025-08" db="UniProtKB">
        <authorList>
            <consortium name="Ensembl"/>
        </authorList>
    </citation>
    <scope>IDENTIFICATION</scope>
    <source>
        <strain evidence="3">JP 163 A</strain>
    </source>
</reference>
<dbReference type="Ensembl" id="ENSXMAT00000033156.1">
    <property type="protein sequence ID" value="ENSXMAP00000037781.1"/>
    <property type="gene ID" value="ENSXMAG00000023693.1"/>
</dbReference>
<comment type="similarity">
    <text evidence="1">Belongs to the CFAP97 family.</text>
</comment>
<name>A0A3B5R6I4_XIPMA</name>
<proteinExistence type="inferred from homology"/>
<dbReference type="InterPro" id="IPR029488">
    <property type="entry name" value="Hmw/CFAP97"/>
</dbReference>
<dbReference type="PANTHER" id="PTHR33768">
    <property type="entry name" value="MIP11318P"/>
    <property type="match status" value="1"/>
</dbReference>
<evidence type="ECO:0000313" key="3">
    <source>
        <dbReference type="Ensembl" id="ENSXMAP00000037781.1"/>
    </source>
</evidence>
<dbReference type="Pfam" id="PF13879">
    <property type="entry name" value="Hmw_CFAP97"/>
    <property type="match status" value="1"/>
</dbReference>
<feature type="compositionally biased region" description="Basic and acidic residues" evidence="2">
    <location>
        <begin position="345"/>
        <end position="368"/>
    </location>
</feature>
<feature type="region of interest" description="Disordered" evidence="2">
    <location>
        <begin position="154"/>
        <end position="203"/>
    </location>
</feature>
<reference evidence="4" key="2">
    <citation type="journal article" date="2013" name="Nat. Genet.">
        <title>The genome of the platyfish, Xiphophorus maculatus, provides insights into evolutionary adaptation and several complex traits.</title>
        <authorList>
            <person name="Schartl M."/>
            <person name="Walter R.B."/>
            <person name="Shen Y."/>
            <person name="Garcia T."/>
            <person name="Catchen J."/>
            <person name="Amores A."/>
            <person name="Braasch I."/>
            <person name="Chalopin D."/>
            <person name="Volff J.N."/>
            <person name="Lesch K.P."/>
            <person name="Bisazza A."/>
            <person name="Minx P."/>
            <person name="Hillier L."/>
            <person name="Wilson R.K."/>
            <person name="Fuerstenberg S."/>
            <person name="Boore J."/>
            <person name="Searle S."/>
            <person name="Postlethwait J.H."/>
            <person name="Warren W.C."/>
        </authorList>
    </citation>
    <scope>NUCLEOTIDE SEQUENCE [LARGE SCALE GENOMIC DNA]</scope>
    <source>
        <strain evidence="4">JP 163 A</strain>
    </source>
</reference>